<dbReference type="Proteomes" id="UP000324222">
    <property type="component" value="Unassembled WGS sequence"/>
</dbReference>
<reference evidence="2 3" key="1">
    <citation type="submission" date="2019-05" db="EMBL/GenBank/DDBJ databases">
        <title>Another draft genome of Portunus trituberculatus and its Hox gene families provides insights of decapod evolution.</title>
        <authorList>
            <person name="Jeong J.-H."/>
            <person name="Song I."/>
            <person name="Kim S."/>
            <person name="Choi T."/>
            <person name="Kim D."/>
            <person name="Ryu S."/>
            <person name="Kim W."/>
        </authorList>
    </citation>
    <scope>NUCLEOTIDE SEQUENCE [LARGE SCALE GENOMIC DNA]</scope>
    <source>
        <tissue evidence="2">Muscle</tissue>
    </source>
</reference>
<gene>
    <name evidence="2" type="ORF">E2C01_011467</name>
</gene>
<sequence length="217" mass="23498">MSGGRRVTARSLALCRGEKKCGHRRTGGGVPRRPPVSPPRPSDLTTSSPHHALTPADTTPSHLLPPRPFHTKASTSVPPLPLSPAVTSLHHHHVLTSSSTTATTAFSTAMFPHDHCDPRLATPPRQVNKSLDDPFYMHELDTTDNSTYSSSSTQVHIEGAHERYIQRGSILAITCTVDHKGRAGPRQVAWYQGAARLHYDSPRGGIALQVCSASWCV</sequence>
<dbReference type="GO" id="GO:0003824">
    <property type="term" value="F:catalytic activity"/>
    <property type="evidence" value="ECO:0007669"/>
    <property type="project" value="InterPro"/>
</dbReference>
<evidence type="ECO:0000256" key="1">
    <source>
        <dbReference type="SAM" id="MobiDB-lite"/>
    </source>
</evidence>
<accession>A0A5B7DBH4</accession>
<protein>
    <recommendedName>
        <fullName evidence="4">Ig-like domain-containing protein</fullName>
    </recommendedName>
</protein>
<evidence type="ECO:0000313" key="3">
    <source>
        <dbReference type="Proteomes" id="UP000324222"/>
    </source>
</evidence>
<proteinExistence type="predicted"/>
<comment type="caution">
    <text evidence="2">The sequence shown here is derived from an EMBL/GenBank/DDBJ whole genome shotgun (WGS) entry which is preliminary data.</text>
</comment>
<feature type="compositionally biased region" description="Pro residues" evidence="1">
    <location>
        <begin position="32"/>
        <end position="41"/>
    </location>
</feature>
<keyword evidence="3" id="KW-1185">Reference proteome</keyword>
<dbReference type="EMBL" id="VSRR010000694">
    <property type="protein sequence ID" value="MPC18579.1"/>
    <property type="molecule type" value="Genomic_DNA"/>
</dbReference>
<evidence type="ECO:0000313" key="2">
    <source>
        <dbReference type="EMBL" id="MPC18579.1"/>
    </source>
</evidence>
<dbReference type="InterPro" id="IPR018523">
    <property type="entry name" value="Isocitrate_lyase_ph_CS"/>
</dbReference>
<dbReference type="AlphaFoldDB" id="A0A5B7DBH4"/>
<dbReference type="PROSITE" id="PS00161">
    <property type="entry name" value="ISOCITRATE_LYASE"/>
    <property type="match status" value="1"/>
</dbReference>
<feature type="region of interest" description="Disordered" evidence="1">
    <location>
        <begin position="1"/>
        <end position="84"/>
    </location>
</feature>
<name>A0A5B7DBH4_PORTR</name>
<evidence type="ECO:0008006" key="4">
    <source>
        <dbReference type="Google" id="ProtNLM"/>
    </source>
</evidence>
<organism evidence="2 3">
    <name type="scientific">Portunus trituberculatus</name>
    <name type="common">Swimming crab</name>
    <name type="synonym">Neptunus trituberculatus</name>
    <dbReference type="NCBI Taxonomy" id="210409"/>
    <lineage>
        <taxon>Eukaryota</taxon>
        <taxon>Metazoa</taxon>
        <taxon>Ecdysozoa</taxon>
        <taxon>Arthropoda</taxon>
        <taxon>Crustacea</taxon>
        <taxon>Multicrustacea</taxon>
        <taxon>Malacostraca</taxon>
        <taxon>Eumalacostraca</taxon>
        <taxon>Eucarida</taxon>
        <taxon>Decapoda</taxon>
        <taxon>Pleocyemata</taxon>
        <taxon>Brachyura</taxon>
        <taxon>Eubrachyura</taxon>
        <taxon>Portunoidea</taxon>
        <taxon>Portunidae</taxon>
        <taxon>Portuninae</taxon>
        <taxon>Portunus</taxon>
    </lineage>
</organism>